<sequence>LHQMQGLLLRLLLKDYEASCQHRNLSVVPSLQIPGIKKLDLSYNAIRTLSVKSLRNLSSLRHLDISFNQVGSIEPGALENLGQLRVLILANNQLGKNFSSNDGAFSSLTRLRELDLTGNGLDNEMVTLYLKTLPSLARLGLSANKLTRLTPEMFCGMRGLRQVHLERNSITEISAGTFECLFFGASEDLFRYQLQVLDLSHNRLLHFPVLPTFPRLKHLNLSGNIIVTLAGGLPNFPEGWVTKNVYKEVTALTHLPNRSMNFPTLISLDLSNNALMNVSPGAFNPFNSLQLLNLSRNCFQNFTLEDNAELDSLSSLDLSLNNLRTLRVAVNMSRRLPSLKSLHLQNNFVQLLPTVLFKVLPNIEEVNLANNNVRICHVDNTASVTSVQAKNDNKSHCVSFSGILSLKSLNLHGNGIKWLAPHAFSQTPLTHLDLSRNQHLEMADLALEGLEHSLQSLSLRWNSMETADLGLRCLKHLRKLDLAHNLLDSLPNGTGCAPLEDLDVRKNGFHGFQEEMIRNASRTLQTLHLSGNHLNCCTLTWLEILNGVKRCHTSVIKLHKGVHKVLLPPCVTFPLQRTDLPTTGTCGIF</sequence>
<proteinExistence type="predicted"/>
<dbReference type="PROSITE" id="PS51450">
    <property type="entry name" value="LRR"/>
    <property type="match status" value="3"/>
</dbReference>
<dbReference type="Pfam" id="PF13516">
    <property type="entry name" value="LRR_6"/>
    <property type="match status" value="1"/>
</dbReference>
<accession>A0A4W3K666</accession>
<dbReference type="PANTHER" id="PTHR45712">
    <property type="entry name" value="AGAP008170-PA"/>
    <property type="match status" value="1"/>
</dbReference>
<dbReference type="Pfam" id="PF00560">
    <property type="entry name" value="LRR_1"/>
    <property type="match status" value="1"/>
</dbReference>
<keyword evidence="1" id="KW-0433">Leucine-rich repeat</keyword>
<evidence type="ECO:0000313" key="4">
    <source>
        <dbReference type="Proteomes" id="UP000314986"/>
    </source>
</evidence>
<keyword evidence="2" id="KW-0677">Repeat</keyword>
<organism evidence="3 4">
    <name type="scientific">Callorhinchus milii</name>
    <name type="common">Ghost shark</name>
    <dbReference type="NCBI Taxonomy" id="7868"/>
    <lineage>
        <taxon>Eukaryota</taxon>
        <taxon>Metazoa</taxon>
        <taxon>Chordata</taxon>
        <taxon>Craniata</taxon>
        <taxon>Vertebrata</taxon>
        <taxon>Chondrichthyes</taxon>
        <taxon>Holocephali</taxon>
        <taxon>Chimaeriformes</taxon>
        <taxon>Callorhinchidae</taxon>
        <taxon>Callorhinchus</taxon>
    </lineage>
</organism>
<dbReference type="InterPro" id="IPR001611">
    <property type="entry name" value="Leu-rich_rpt"/>
</dbReference>
<dbReference type="Gene3D" id="3.80.10.10">
    <property type="entry name" value="Ribonuclease Inhibitor"/>
    <property type="match status" value="5"/>
</dbReference>
<evidence type="ECO:0000256" key="1">
    <source>
        <dbReference type="ARBA" id="ARBA00022614"/>
    </source>
</evidence>
<dbReference type="SUPFAM" id="SSF52058">
    <property type="entry name" value="L domain-like"/>
    <property type="match status" value="2"/>
</dbReference>
<dbReference type="InterPro" id="IPR032675">
    <property type="entry name" value="LRR_dom_sf"/>
</dbReference>
<name>A0A4W3K666_CALMI</name>
<evidence type="ECO:0000313" key="3">
    <source>
        <dbReference type="Ensembl" id="ENSCMIP00000039695.1"/>
    </source>
</evidence>
<keyword evidence="4" id="KW-1185">Reference proteome</keyword>
<reference evidence="3" key="4">
    <citation type="submission" date="2025-08" db="UniProtKB">
        <authorList>
            <consortium name="Ensembl"/>
        </authorList>
    </citation>
    <scope>IDENTIFICATION</scope>
</reference>
<reference evidence="4" key="3">
    <citation type="journal article" date="2014" name="Nature">
        <title>Elephant shark genome provides unique insights into gnathostome evolution.</title>
        <authorList>
            <consortium name="International Elephant Shark Genome Sequencing Consortium"/>
            <person name="Venkatesh B."/>
            <person name="Lee A.P."/>
            <person name="Ravi V."/>
            <person name="Maurya A.K."/>
            <person name="Lian M.M."/>
            <person name="Swann J.B."/>
            <person name="Ohta Y."/>
            <person name="Flajnik M.F."/>
            <person name="Sutoh Y."/>
            <person name="Kasahara M."/>
            <person name="Hoon S."/>
            <person name="Gangu V."/>
            <person name="Roy S.W."/>
            <person name="Irimia M."/>
            <person name="Korzh V."/>
            <person name="Kondrychyn I."/>
            <person name="Lim Z.W."/>
            <person name="Tay B.H."/>
            <person name="Tohari S."/>
            <person name="Kong K.W."/>
            <person name="Ho S."/>
            <person name="Lorente-Galdos B."/>
            <person name="Quilez J."/>
            <person name="Marques-Bonet T."/>
            <person name="Raney B.J."/>
            <person name="Ingham P.W."/>
            <person name="Tay A."/>
            <person name="Hillier L.W."/>
            <person name="Minx P."/>
            <person name="Boehm T."/>
            <person name="Wilson R.K."/>
            <person name="Brenner S."/>
            <person name="Warren W.C."/>
        </authorList>
    </citation>
    <scope>NUCLEOTIDE SEQUENCE [LARGE SCALE GENOMIC DNA]</scope>
</reference>
<protein>
    <submittedName>
        <fullName evidence="3">Uncharacterized protein</fullName>
    </submittedName>
</protein>
<reference evidence="4" key="2">
    <citation type="journal article" date="2007" name="PLoS Biol.">
        <title>Survey sequencing and comparative analysis of the elephant shark (Callorhinchus milii) genome.</title>
        <authorList>
            <person name="Venkatesh B."/>
            <person name="Kirkness E.F."/>
            <person name="Loh Y.H."/>
            <person name="Halpern A.L."/>
            <person name="Lee A.P."/>
            <person name="Johnson J."/>
            <person name="Dandona N."/>
            <person name="Viswanathan L.D."/>
            <person name="Tay A."/>
            <person name="Venter J.C."/>
            <person name="Strausberg R.L."/>
            <person name="Brenner S."/>
        </authorList>
    </citation>
    <scope>NUCLEOTIDE SEQUENCE [LARGE SCALE GENOMIC DNA]</scope>
</reference>
<evidence type="ECO:0000256" key="2">
    <source>
        <dbReference type="ARBA" id="ARBA00022737"/>
    </source>
</evidence>
<dbReference type="Ensembl" id="ENSCMIT00000040265.1">
    <property type="protein sequence ID" value="ENSCMIP00000039695.1"/>
    <property type="gene ID" value="ENSCMIG00000016612.1"/>
</dbReference>
<dbReference type="Proteomes" id="UP000314986">
    <property type="component" value="Unassembled WGS sequence"/>
</dbReference>
<reference evidence="4" key="1">
    <citation type="journal article" date="2006" name="Science">
        <title>Ancient noncoding elements conserved in the human genome.</title>
        <authorList>
            <person name="Venkatesh B."/>
            <person name="Kirkness E.F."/>
            <person name="Loh Y.H."/>
            <person name="Halpern A.L."/>
            <person name="Lee A.P."/>
            <person name="Johnson J."/>
            <person name="Dandona N."/>
            <person name="Viswanathan L.D."/>
            <person name="Tay A."/>
            <person name="Venter J.C."/>
            <person name="Strausberg R.L."/>
            <person name="Brenner S."/>
        </authorList>
    </citation>
    <scope>NUCLEOTIDE SEQUENCE [LARGE SCALE GENOMIC DNA]</scope>
</reference>
<dbReference type="Pfam" id="PF13855">
    <property type="entry name" value="LRR_8"/>
    <property type="match status" value="3"/>
</dbReference>
<dbReference type="SMART" id="SM00369">
    <property type="entry name" value="LRR_TYP"/>
    <property type="match status" value="12"/>
</dbReference>
<dbReference type="AlphaFoldDB" id="A0A4W3K666"/>
<dbReference type="PANTHER" id="PTHR45712:SF22">
    <property type="entry name" value="INSULIN-LIKE GROWTH FACTOR-BINDING PROTEIN COMPLEX ACID LABILE SUBUNIT"/>
    <property type="match status" value="1"/>
</dbReference>
<dbReference type="GeneTree" id="ENSGT00940000163623"/>
<dbReference type="InterPro" id="IPR050333">
    <property type="entry name" value="SLRP"/>
</dbReference>
<reference evidence="3" key="5">
    <citation type="submission" date="2025-09" db="UniProtKB">
        <authorList>
            <consortium name="Ensembl"/>
        </authorList>
    </citation>
    <scope>IDENTIFICATION</scope>
</reference>
<dbReference type="InterPro" id="IPR003591">
    <property type="entry name" value="Leu-rich_rpt_typical-subtyp"/>
</dbReference>